<organism evidence="1 2">
    <name type="scientific">Tetragonisca angustula</name>
    <dbReference type="NCBI Taxonomy" id="166442"/>
    <lineage>
        <taxon>Eukaryota</taxon>
        <taxon>Metazoa</taxon>
        <taxon>Ecdysozoa</taxon>
        <taxon>Arthropoda</taxon>
        <taxon>Hexapoda</taxon>
        <taxon>Insecta</taxon>
        <taxon>Pterygota</taxon>
        <taxon>Neoptera</taxon>
        <taxon>Endopterygota</taxon>
        <taxon>Hymenoptera</taxon>
        <taxon>Apocrita</taxon>
        <taxon>Aculeata</taxon>
        <taxon>Apoidea</taxon>
        <taxon>Anthophila</taxon>
        <taxon>Apidae</taxon>
        <taxon>Tetragonisca</taxon>
    </lineage>
</organism>
<dbReference type="Proteomes" id="UP001432146">
    <property type="component" value="Unassembled WGS sequence"/>
</dbReference>
<name>A0AAW1AAM1_9HYME</name>
<evidence type="ECO:0000313" key="1">
    <source>
        <dbReference type="EMBL" id="KAK9307089.1"/>
    </source>
</evidence>
<dbReference type="EMBL" id="JAWNGG020000033">
    <property type="protein sequence ID" value="KAK9307089.1"/>
    <property type="molecule type" value="Genomic_DNA"/>
</dbReference>
<dbReference type="AlphaFoldDB" id="A0AAW1AAM1"/>
<sequence>MISHVDFHGHLCNKFKDAKTQRMHGIKNVENKVSVIIFSKGNKLRNVMMFERHVNSGDEEIIGGWTVRGSGEKSEISRVANWQWLRGYRNVQLSDLVASESTSVLFQNETGKEDKH</sequence>
<keyword evidence="2" id="KW-1185">Reference proteome</keyword>
<comment type="caution">
    <text evidence="1">The sequence shown here is derived from an EMBL/GenBank/DDBJ whole genome shotgun (WGS) entry which is preliminary data.</text>
</comment>
<protein>
    <submittedName>
        <fullName evidence="1">Uncharacterized protein</fullName>
    </submittedName>
</protein>
<gene>
    <name evidence="1" type="ORF">QLX08_002426</name>
</gene>
<reference evidence="1 2" key="1">
    <citation type="submission" date="2024-05" db="EMBL/GenBank/DDBJ databases">
        <title>The nuclear and mitochondrial genome assemblies of Tetragonisca angustula (Apidae: Meliponini), a tiny yet remarkable pollinator in the Neotropics.</title>
        <authorList>
            <person name="Ferrari R."/>
            <person name="Ricardo P.C."/>
            <person name="Dias F.C."/>
            <person name="Araujo N.S."/>
            <person name="Soares D.O."/>
            <person name="Zhou Q.-S."/>
            <person name="Zhu C.-D."/>
            <person name="Coutinho L."/>
            <person name="Airas M.C."/>
            <person name="Batista T.M."/>
        </authorList>
    </citation>
    <scope>NUCLEOTIDE SEQUENCE [LARGE SCALE GENOMIC DNA]</scope>
    <source>
        <strain evidence="1">ASF017062</strain>
        <tissue evidence="1">Abdomen</tissue>
    </source>
</reference>
<evidence type="ECO:0000313" key="2">
    <source>
        <dbReference type="Proteomes" id="UP001432146"/>
    </source>
</evidence>
<accession>A0AAW1AAM1</accession>
<proteinExistence type="predicted"/>